<accession>A0A1J4MT46</accession>
<sequence>MKKTHSWSTDSGNQKVIDNENTIDTRKKSKLNCKNITIIIFSIIGLILILTLIIRYHTQPMFLFIQNDIGDSNSNSNGQNSPQKYQEFINYQYPHVIHPIWDLLYKDLLTSPLNRMTISVPINDNTTRSYQVLAIETSKIDNLDKIVPKYDNQVTLYLSLGHKLIIKNSHVEVFDENSNLIQSFENDSNIKISSEQIFDNSSNNYYPKNERYLQSNMYDSQLRRVDFKNQVNNHEMDGLFQERGYYNYTTNWTYNPEIIYPVIPTYYPRNPYVPPYGNPYYYAPNILVPYIYVY</sequence>
<keyword evidence="1" id="KW-0472">Membrane</keyword>
<protein>
    <submittedName>
        <fullName evidence="2">Uncharacterized protein</fullName>
    </submittedName>
</protein>
<dbReference type="VEuPathDB" id="CryptoDB:cand_009830"/>
<evidence type="ECO:0000256" key="1">
    <source>
        <dbReference type="SAM" id="Phobius"/>
    </source>
</evidence>
<dbReference type="AlphaFoldDB" id="A0A1J4MT46"/>
<keyword evidence="1" id="KW-0812">Transmembrane</keyword>
<name>A0A1J4MT46_9CRYT</name>
<dbReference type="GeneID" id="92365168"/>
<dbReference type="RefSeq" id="XP_067069180.1">
    <property type="nucleotide sequence ID" value="XM_067211222.1"/>
</dbReference>
<gene>
    <name evidence="2" type="ORF">cand_009830</name>
</gene>
<comment type="caution">
    <text evidence="2">The sequence shown here is derived from an EMBL/GenBank/DDBJ whole genome shotgun (WGS) entry which is preliminary data.</text>
</comment>
<reference evidence="2 3" key="1">
    <citation type="submission" date="2016-10" db="EMBL/GenBank/DDBJ databases">
        <title>Reductive evolution of mitochondrial metabolism and differential evolution of invasion-related proteins in Cryptosporidium.</title>
        <authorList>
            <person name="Liu S."/>
            <person name="Roellig D.M."/>
            <person name="Guo Y."/>
            <person name="Li N."/>
            <person name="Frace M.A."/>
            <person name="Tang K."/>
            <person name="Zhang L."/>
            <person name="Feng Y."/>
            <person name="Xiao L."/>
        </authorList>
    </citation>
    <scope>NUCLEOTIDE SEQUENCE [LARGE SCALE GENOMIC DNA]</scope>
    <source>
        <strain evidence="2">30847</strain>
    </source>
</reference>
<proteinExistence type="predicted"/>
<evidence type="ECO:0000313" key="3">
    <source>
        <dbReference type="Proteomes" id="UP000186804"/>
    </source>
</evidence>
<keyword evidence="3" id="KW-1185">Reference proteome</keyword>
<organism evidence="2 3">
    <name type="scientific">Cryptosporidium andersoni</name>
    <dbReference type="NCBI Taxonomy" id="117008"/>
    <lineage>
        <taxon>Eukaryota</taxon>
        <taxon>Sar</taxon>
        <taxon>Alveolata</taxon>
        <taxon>Apicomplexa</taxon>
        <taxon>Conoidasida</taxon>
        <taxon>Coccidia</taxon>
        <taxon>Eucoccidiorida</taxon>
        <taxon>Eimeriorina</taxon>
        <taxon>Cryptosporidiidae</taxon>
        <taxon>Cryptosporidium</taxon>
    </lineage>
</organism>
<keyword evidence="1" id="KW-1133">Transmembrane helix</keyword>
<dbReference type="Proteomes" id="UP000186804">
    <property type="component" value="Unassembled WGS sequence"/>
</dbReference>
<evidence type="ECO:0000313" key="2">
    <source>
        <dbReference type="EMBL" id="OII77334.1"/>
    </source>
</evidence>
<dbReference type="OrthoDB" id="342594at2759"/>
<feature type="transmembrane region" description="Helical" evidence="1">
    <location>
        <begin position="36"/>
        <end position="56"/>
    </location>
</feature>
<dbReference type="EMBL" id="LRBS01000040">
    <property type="protein sequence ID" value="OII77334.1"/>
    <property type="molecule type" value="Genomic_DNA"/>
</dbReference>